<keyword evidence="1" id="KW-0472">Membrane</keyword>
<keyword evidence="3" id="KW-1185">Reference proteome</keyword>
<comment type="caution">
    <text evidence="2">The sequence shown here is derived from an EMBL/GenBank/DDBJ whole genome shotgun (WGS) entry which is preliminary data.</text>
</comment>
<feature type="transmembrane region" description="Helical" evidence="1">
    <location>
        <begin position="20"/>
        <end position="40"/>
    </location>
</feature>
<dbReference type="RefSeq" id="WP_320380443.1">
    <property type="nucleotide sequence ID" value="NZ_JAWDIQ010000002.1"/>
</dbReference>
<reference evidence="2 3" key="1">
    <citation type="submission" date="2023-10" db="EMBL/GenBank/DDBJ databases">
        <title>Virgibacillus soli CC-YMP-6 genome.</title>
        <authorList>
            <person name="Miliotis G."/>
            <person name="Sengupta P."/>
            <person name="Hameed A."/>
            <person name="Chuvochina M."/>
            <person name="Mcdonagh F."/>
            <person name="Simpson A.C."/>
            <person name="Singh N.K."/>
            <person name="Rekha P.D."/>
            <person name="Raman K."/>
            <person name="Hugenholtz P."/>
            <person name="Venkateswaran K."/>
        </authorList>
    </citation>
    <scope>NUCLEOTIDE SEQUENCE [LARGE SCALE GENOMIC DNA]</scope>
    <source>
        <strain evidence="2 3">CC-YMP-6</strain>
    </source>
</reference>
<evidence type="ECO:0000313" key="2">
    <source>
        <dbReference type="EMBL" id="MDY0409653.1"/>
    </source>
</evidence>
<organism evidence="2 3">
    <name type="scientific">Paracerasibacillus soli</name>
    <dbReference type="NCBI Taxonomy" id="480284"/>
    <lineage>
        <taxon>Bacteria</taxon>
        <taxon>Bacillati</taxon>
        <taxon>Bacillota</taxon>
        <taxon>Bacilli</taxon>
        <taxon>Bacillales</taxon>
        <taxon>Bacillaceae</taxon>
        <taxon>Paracerasibacillus</taxon>
    </lineage>
</organism>
<gene>
    <name evidence="2" type="ORF">RWD45_15105</name>
</gene>
<keyword evidence="1" id="KW-0812">Transmembrane</keyword>
<dbReference type="EMBL" id="JAWDIQ010000002">
    <property type="protein sequence ID" value="MDY0409653.1"/>
    <property type="molecule type" value="Genomic_DNA"/>
</dbReference>
<protein>
    <submittedName>
        <fullName evidence="2">Uncharacterized protein</fullName>
    </submittedName>
</protein>
<sequence length="41" mass="4495">MEDSFQKEVVSSEQKIASNWPLLAVLATVIVIGGAVFVVYR</sequence>
<evidence type="ECO:0000256" key="1">
    <source>
        <dbReference type="SAM" id="Phobius"/>
    </source>
</evidence>
<accession>A0ABU5CTE6</accession>
<proteinExistence type="predicted"/>
<keyword evidence="1" id="KW-1133">Transmembrane helix</keyword>
<dbReference type="Proteomes" id="UP001275315">
    <property type="component" value="Unassembled WGS sequence"/>
</dbReference>
<name>A0ABU5CTE6_9BACI</name>
<evidence type="ECO:0000313" key="3">
    <source>
        <dbReference type="Proteomes" id="UP001275315"/>
    </source>
</evidence>